<dbReference type="GO" id="GO:0005524">
    <property type="term" value="F:ATP binding"/>
    <property type="evidence" value="ECO:0007669"/>
    <property type="project" value="UniProtKB-KW"/>
</dbReference>
<keyword evidence="1" id="KW-0067">ATP-binding</keyword>
<dbReference type="PANTHER" id="PTHR34301">
    <property type="entry name" value="DNA-BINDING PROTEIN-RELATED"/>
    <property type="match status" value="1"/>
</dbReference>
<accession>A0A934KQM2</accession>
<proteinExistence type="predicted"/>
<organism evidence="1 2">
    <name type="scientific">Candidatus Amunia macphersoniae</name>
    <dbReference type="NCBI Taxonomy" id="3127014"/>
    <lineage>
        <taxon>Bacteria</taxon>
        <taxon>Bacillati</taxon>
        <taxon>Candidatus Dormiibacterota</taxon>
        <taxon>Candidatus Dormibacteria</taxon>
        <taxon>Candidatus Aeolococcales</taxon>
        <taxon>Candidatus Aeolococcaceae</taxon>
        <taxon>Candidatus Amunia</taxon>
    </lineage>
</organism>
<dbReference type="Gene3D" id="3.40.50.300">
    <property type="entry name" value="P-loop containing nucleotide triphosphate hydrolases"/>
    <property type="match status" value="1"/>
</dbReference>
<name>A0A934KQM2_9BACT</name>
<dbReference type="AlphaFoldDB" id="A0A934KQM2"/>
<dbReference type="InterPro" id="IPR027417">
    <property type="entry name" value="P-loop_NTPase"/>
</dbReference>
<dbReference type="Proteomes" id="UP000614410">
    <property type="component" value="Unassembled WGS sequence"/>
</dbReference>
<evidence type="ECO:0000313" key="1">
    <source>
        <dbReference type="EMBL" id="MBJ7609377.1"/>
    </source>
</evidence>
<keyword evidence="1" id="KW-0547">Nucleotide-binding</keyword>
<reference evidence="1 2" key="1">
    <citation type="submission" date="2020-10" db="EMBL/GenBank/DDBJ databases">
        <title>Ca. Dormibacterota MAGs.</title>
        <authorList>
            <person name="Montgomery K."/>
        </authorList>
    </citation>
    <scope>NUCLEOTIDE SEQUENCE [LARGE SCALE GENOMIC DNA]</scope>
    <source>
        <strain evidence="1">Mitchell_Peninsula_5</strain>
    </source>
</reference>
<protein>
    <submittedName>
        <fullName evidence="1">ATP-binding protein</fullName>
    </submittedName>
</protein>
<dbReference type="PANTHER" id="PTHR34301:SF8">
    <property type="entry name" value="ATPASE DOMAIN-CONTAINING PROTEIN"/>
    <property type="match status" value="1"/>
</dbReference>
<gene>
    <name evidence="1" type="ORF">JF887_08090</name>
</gene>
<dbReference type="SUPFAM" id="SSF52540">
    <property type="entry name" value="P-loop containing nucleoside triphosphate hydrolases"/>
    <property type="match status" value="1"/>
</dbReference>
<comment type="caution">
    <text evidence="1">The sequence shown here is derived from an EMBL/GenBank/DDBJ whole genome shotgun (WGS) entry which is preliminary data.</text>
</comment>
<dbReference type="EMBL" id="JAEKNN010000039">
    <property type="protein sequence ID" value="MBJ7609377.1"/>
    <property type="molecule type" value="Genomic_DNA"/>
</dbReference>
<evidence type="ECO:0000313" key="2">
    <source>
        <dbReference type="Proteomes" id="UP000614410"/>
    </source>
</evidence>
<sequence length="389" mass="43074">MTGQLTPNPYHFGSRVKSAVYFTDRAKELTTLTSHMINHQNVILVAPRRYGKTSLLYRAMATVHQQGGRTGRVSLMKCSTTQEVAEVLMRGVARGPMGPLRGHATEFARRFRNMRVAPEFTFDPATGGASVKFSVPHPNANWRGVIEDVVHLLNDLNEDRHPVSLVIDEFQKAKEIEPDLPDVFKDLVDDVPDVSLVFAGSKRHLMDQMVNDRAHGALYNVGTKLYLQKIAETDFVDYLRARAGGGGTSMSEDTARRIYAAASGIPNDVQLIAFRAYQEATQHPERAEISSSDVDEAVRAAVGDQSDDFQNTFDALAPSQQLLLKLVAREEVTEIAGKQTIASLGVSNHAATKAARALETRDLIARDGKLWTVNSGLLREWLRDDDQMM</sequence>